<dbReference type="PROSITE" id="PS51257">
    <property type="entry name" value="PROKAR_LIPOPROTEIN"/>
    <property type="match status" value="1"/>
</dbReference>
<proteinExistence type="predicted"/>
<organism evidence="2 3">
    <name type="scientific">Plebeiibacterium marinum</name>
    <dbReference type="NCBI Taxonomy" id="2992111"/>
    <lineage>
        <taxon>Bacteria</taxon>
        <taxon>Pseudomonadati</taxon>
        <taxon>Bacteroidota</taxon>
        <taxon>Bacteroidia</taxon>
        <taxon>Marinilabiliales</taxon>
        <taxon>Marinilabiliaceae</taxon>
        <taxon>Plebeiibacterium</taxon>
    </lineage>
</organism>
<dbReference type="Proteomes" id="UP001207408">
    <property type="component" value="Unassembled WGS sequence"/>
</dbReference>
<dbReference type="RefSeq" id="WP_301199123.1">
    <property type="nucleotide sequence ID" value="NZ_JAPDPI010000015.1"/>
</dbReference>
<comment type="caution">
    <text evidence="2">The sequence shown here is derived from an EMBL/GenBank/DDBJ whole genome shotgun (WGS) entry which is preliminary data.</text>
</comment>
<dbReference type="Gene3D" id="2.40.50.500">
    <property type="entry name" value="NigD-like N-terminal OB domain"/>
    <property type="match status" value="1"/>
</dbReference>
<gene>
    <name evidence="2" type="ORF">OM074_08955</name>
</gene>
<name>A0AAE3MEU1_9BACT</name>
<reference evidence="2" key="1">
    <citation type="submission" date="2022-10" db="EMBL/GenBank/DDBJ databases">
        <authorList>
            <person name="Yu W.X."/>
        </authorList>
    </citation>
    <scope>NUCLEOTIDE SEQUENCE</scope>
    <source>
        <strain evidence="2">D04</strain>
    </source>
</reference>
<evidence type="ECO:0000313" key="2">
    <source>
        <dbReference type="EMBL" id="MCW3805757.1"/>
    </source>
</evidence>
<evidence type="ECO:0000313" key="3">
    <source>
        <dbReference type="Proteomes" id="UP001207408"/>
    </source>
</evidence>
<dbReference type="AlphaFoldDB" id="A0AAE3MEU1"/>
<feature type="domain" description="NigD-like C-terminal" evidence="1">
    <location>
        <begin position="112"/>
        <end position="217"/>
    </location>
</feature>
<keyword evidence="3" id="KW-1185">Reference proteome</keyword>
<sequence>MKKLKFFLYTITTLLVITACDDIENYDAYENYALSTGTVIFEDNSFHIITDDGFKFFQKDDINDVEDGMRVLFKYTIVEEIEGGETNDYYVVIKNIKEILTKPIFNFTNETTTEITDSIGETPIHIVETWFTDNYLNVHFEYYGNYKVHYVNLIHDISNPVTENGEIILELKHNDNGDMWSSVIWGVASFDISELKKENQNSVNLLIRSYDYNQDYEYNKVLTYKYEDGDNTQSAHIYSRYRNLLDKIYIK</sequence>
<protein>
    <recommendedName>
        <fullName evidence="1">NigD-like C-terminal domain-containing protein</fullName>
    </recommendedName>
</protein>
<dbReference type="InterPro" id="IPR038179">
    <property type="entry name" value="NigD-like_N_sf"/>
</dbReference>
<evidence type="ECO:0000259" key="1">
    <source>
        <dbReference type="Pfam" id="PF17415"/>
    </source>
</evidence>
<dbReference type="InterPro" id="IPR035376">
    <property type="entry name" value="NigD_C"/>
</dbReference>
<dbReference type="Pfam" id="PF17415">
    <property type="entry name" value="NigD_C"/>
    <property type="match status" value="1"/>
</dbReference>
<accession>A0AAE3MEU1</accession>
<dbReference type="EMBL" id="JAPDPI010000015">
    <property type="protein sequence ID" value="MCW3805757.1"/>
    <property type="molecule type" value="Genomic_DNA"/>
</dbReference>
<dbReference type="Gene3D" id="2.60.40.2370">
    <property type="entry name" value="NigD-like, C-terminal beta sandwich domain"/>
    <property type="match status" value="1"/>
</dbReference>
<dbReference type="InterPro" id="IPR038143">
    <property type="entry name" value="NigD-like_C_dom_sf"/>
</dbReference>